<dbReference type="Gene3D" id="3.30.70.240">
    <property type="match status" value="1"/>
</dbReference>
<dbReference type="CDD" id="cd01434">
    <property type="entry name" value="EFG_mtEFG1_IV"/>
    <property type="match status" value="1"/>
</dbReference>
<dbReference type="NCBIfam" id="TIGR00231">
    <property type="entry name" value="small_GTP"/>
    <property type="match status" value="1"/>
</dbReference>
<dbReference type="GO" id="GO:0003924">
    <property type="term" value="F:GTPase activity"/>
    <property type="evidence" value="ECO:0007669"/>
    <property type="project" value="InterPro"/>
</dbReference>
<dbReference type="SMART" id="SM00838">
    <property type="entry name" value="EFG_C"/>
    <property type="match status" value="1"/>
</dbReference>
<dbReference type="InterPro" id="IPR035647">
    <property type="entry name" value="EFG_III/V"/>
</dbReference>
<comment type="caution">
    <text evidence="6">The sequence shown here is derived from an EMBL/GenBank/DDBJ whole genome shotgun (WGS) entry which is preliminary data.</text>
</comment>
<dbReference type="InterPro" id="IPR020568">
    <property type="entry name" value="Ribosomal_Su5_D2-typ_SF"/>
</dbReference>
<proteinExistence type="inferred from homology"/>
<dbReference type="InterPro" id="IPR009000">
    <property type="entry name" value="Transl_B-barrel_sf"/>
</dbReference>
<dbReference type="Gene3D" id="3.30.70.870">
    <property type="entry name" value="Elongation Factor G (Translational Gtpase), domain 3"/>
    <property type="match status" value="1"/>
</dbReference>
<dbReference type="FunFam" id="3.30.70.240:FF:000001">
    <property type="entry name" value="Elongation factor G"/>
    <property type="match status" value="1"/>
</dbReference>
<dbReference type="CDD" id="cd03713">
    <property type="entry name" value="EFG_mtEFG_C"/>
    <property type="match status" value="1"/>
</dbReference>
<dbReference type="PROSITE" id="PS51722">
    <property type="entry name" value="G_TR_2"/>
    <property type="match status" value="1"/>
</dbReference>
<dbReference type="GO" id="GO:0003746">
    <property type="term" value="F:translation elongation factor activity"/>
    <property type="evidence" value="ECO:0007669"/>
    <property type="project" value="UniProtKB-UniRule"/>
</dbReference>
<dbReference type="SUPFAM" id="SSF52540">
    <property type="entry name" value="P-loop containing nucleoside triphosphate hydrolases"/>
    <property type="match status" value="1"/>
</dbReference>
<reference evidence="7" key="1">
    <citation type="journal article" date="2015" name="MBio">
        <title>Genome-Resolved Metagenomic Analysis Reveals Roles for Candidate Phyla and Other Microbial Community Members in Biogeochemical Transformations in Oil Reservoirs.</title>
        <authorList>
            <person name="Hu P."/>
            <person name="Tom L."/>
            <person name="Singh A."/>
            <person name="Thomas B.C."/>
            <person name="Baker B.J."/>
            <person name="Piceno Y.M."/>
            <person name="Andersen G.L."/>
            <person name="Banfield J.F."/>
        </authorList>
    </citation>
    <scope>NUCLEOTIDE SEQUENCE [LARGE SCALE GENOMIC DNA]</scope>
</reference>
<dbReference type="InterPro" id="IPR035649">
    <property type="entry name" value="EFG_V"/>
</dbReference>
<dbReference type="Pfam" id="PF00679">
    <property type="entry name" value="EFG_C"/>
    <property type="match status" value="1"/>
</dbReference>
<dbReference type="PANTHER" id="PTHR43261:SF6">
    <property type="entry name" value="ELONGATION FACTOR G-LIKE PROTEIN"/>
    <property type="match status" value="1"/>
</dbReference>
<comment type="similarity">
    <text evidence="1">Belongs to the TRAFAC class translation factor GTPase superfamily. Classic translation factor GTPase family. EF-G/EF-2 subfamily.</text>
</comment>
<sequence length="700" mass="78569">MTINDVDKVRTFALVGHGDAGKTSLTEAMLYDANMTTRLGKIEQGNTVTDYDSKEIKRGISINSSLAYLDWKDTTFNIIDTPGYLDFIIDTKSSLRVVDCAIMVVCGVSGVEVQTEKVWDYTEEFQLPRIFFINKLDRERADFDRVVNMIKENFGPNTVPIQLPIGREENFSGVIDLLKMKAYYFHSSPDAKSKVEEKEIPEDLKEKTAEYRQKMVEAVAEFNDEILMKYLEGEELSEEEILSCLKGAMIERKVFPILCGSATKNIGIELLLDFIKDYFPNPVELPDIVLKDLKEGKEVKLKRAVDEVPFSALVFKMVADPYVGSLSYFRVFTGELNSDSQVYNSSQDVENKVGKIFRMQGKEQTPIPKIAAGGIGAIAKLKKTNTGDTLCDKEHPIEFKKIEYPEPIMRLAIAPKSKGDEDKLSIALSRIMEEDPTIQVYRDEDTGETIIAGMGESHLDVVIETMETKFGVEVEKSTPKVGYKETIRKKVQAEGKYKKQSGGRGQYGHCFVEFEPLERGKGFEFVDKIVGGVIPKQYRPAVEKGIVEAMKKGVVAGYPTIDIRATLYDGSYHTVDSSEMAFKVAGSLAFKKGAALADPVLLEPIYDLEVIVPKEYMGDIIGDLNSKRGKIIGMDETRKGKQIIRAQVPQAEMFRYSIDLRSITQGRGTFTMKFSHYEEVPPQIAQDIIEKAKKESESES</sequence>
<keyword evidence="6" id="KW-0648">Protein biosynthesis</keyword>
<dbReference type="InterPro" id="IPR027417">
    <property type="entry name" value="P-loop_NTPase"/>
</dbReference>
<dbReference type="GO" id="GO:0032790">
    <property type="term" value="P:ribosome disassembly"/>
    <property type="evidence" value="ECO:0007669"/>
    <property type="project" value="TreeGrafter"/>
</dbReference>
<dbReference type="InterPro" id="IPR004540">
    <property type="entry name" value="Transl_elong_EFG/EF2"/>
</dbReference>
<dbReference type="PANTHER" id="PTHR43261">
    <property type="entry name" value="TRANSLATION ELONGATION FACTOR G-RELATED"/>
    <property type="match status" value="1"/>
</dbReference>
<evidence type="ECO:0000256" key="2">
    <source>
        <dbReference type="ARBA" id="ARBA00022741"/>
    </source>
</evidence>
<dbReference type="Pfam" id="PF00009">
    <property type="entry name" value="GTP_EFTU"/>
    <property type="match status" value="1"/>
</dbReference>
<dbReference type="Gene3D" id="2.40.30.10">
    <property type="entry name" value="Translation factors"/>
    <property type="match status" value="1"/>
</dbReference>
<dbReference type="PATRIC" id="fig|1635277.3.peg.800"/>
<dbReference type="SUPFAM" id="SSF50447">
    <property type="entry name" value="Translation proteins"/>
    <property type="match status" value="1"/>
</dbReference>
<dbReference type="SUPFAM" id="SSF54211">
    <property type="entry name" value="Ribosomal protein S5 domain 2-like"/>
    <property type="match status" value="1"/>
</dbReference>
<dbReference type="InterPro" id="IPR000795">
    <property type="entry name" value="T_Tr_GTP-bd_dom"/>
</dbReference>
<dbReference type="CDD" id="cd04088">
    <property type="entry name" value="EFG_mtEFG_II"/>
    <property type="match status" value="1"/>
</dbReference>
<dbReference type="FunFam" id="3.40.50.300:FF:001994">
    <property type="entry name" value="Translation elongation factor G"/>
    <property type="match status" value="1"/>
</dbReference>
<dbReference type="InterPro" id="IPR047872">
    <property type="entry name" value="EFG_IV"/>
</dbReference>
<dbReference type="Pfam" id="PF22042">
    <property type="entry name" value="EF-G_D2"/>
    <property type="match status" value="1"/>
</dbReference>
<evidence type="ECO:0000256" key="1">
    <source>
        <dbReference type="ARBA" id="ARBA00005870"/>
    </source>
</evidence>
<dbReference type="InterPro" id="IPR041095">
    <property type="entry name" value="EFG_II"/>
</dbReference>
<evidence type="ECO:0000256" key="3">
    <source>
        <dbReference type="ARBA" id="ARBA00023134"/>
    </source>
</evidence>
<dbReference type="Pfam" id="PF03764">
    <property type="entry name" value="EFG_IV"/>
    <property type="match status" value="1"/>
</dbReference>
<dbReference type="CDD" id="cd16262">
    <property type="entry name" value="EFG_III"/>
    <property type="match status" value="1"/>
</dbReference>
<evidence type="ECO:0000313" key="6">
    <source>
        <dbReference type="EMBL" id="KUK85738.1"/>
    </source>
</evidence>
<dbReference type="NCBIfam" id="NF009379">
    <property type="entry name" value="PRK12740.1-3"/>
    <property type="match status" value="1"/>
</dbReference>
<dbReference type="Pfam" id="PF14492">
    <property type="entry name" value="EFG_III"/>
    <property type="match status" value="1"/>
</dbReference>
<dbReference type="SMART" id="SM00889">
    <property type="entry name" value="EFG_IV"/>
    <property type="match status" value="1"/>
</dbReference>
<dbReference type="SUPFAM" id="SSF54980">
    <property type="entry name" value="EF-G C-terminal domain-like"/>
    <property type="match status" value="2"/>
</dbReference>
<dbReference type="NCBIfam" id="NF009381">
    <property type="entry name" value="PRK12740.1-5"/>
    <property type="match status" value="1"/>
</dbReference>
<dbReference type="NCBIfam" id="TIGR00484">
    <property type="entry name" value="EF-G"/>
    <property type="match status" value="1"/>
</dbReference>
<feature type="domain" description="Tr-type G" evidence="5">
    <location>
        <begin position="7"/>
        <end position="283"/>
    </location>
</feature>
<dbReference type="FunFam" id="3.30.70.870:FF:000002">
    <property type="entry name" value="Translation elongation factor 2"/>
    <property type="match status" value="1"/>
</dbReference>
<keyword evidence="2" id="KW-0547">Nucleotide-binding</keyword>
<dbReference type="EMBL" id="LGGX01000045">
    <property type="protein sequence ID" value="KUK85738.1"/>
    <property type="molecule type" value="Genomic_DNA"/>
</dbReference>
<dbReference type="InterPro" id="IPR005225">
    <property type="entry name" value="Small_GTP-bd"/>
</dbReference>
<dbReference type="PRINTS" id="PR00315">
    <property type="entry name" value="ELONGATNFCT"/>
</dbReference>
<accession>A0A101I017</accession>
<evidence type="ECO:0000256" key="4">
    <source>
        <dbReference type="NCBIfam" id="TIGR00484"/>
    </source>
</evidence>
<gene>
    <name evidence="6" type="ORF">XE03_1915</name>
</gene>
<dbReference type="InterPro" id="IPR000640">
    <property type="entry name" value="EFG_V-like"/>
</dbReference>
<evidence type="ECO:0000259" key="5">
    <source>
        <dbReference type="PROSITE" id="PS51722"/>
    </source>
</evidence>
<keyword evidence="6" id="KW-0251">Elongation factor</keyword>
<dbReference type="AlphaFoldDB" id="A0A101I017"/>
<dbReference type="Gene3D" id="3.40.50.300">
    <property type="entry name" value="P-loop containing nucleotide triphosphate hydrolases"/>
    <property type="match status" value="1"/>
</dbReference>
<protein>
    <recommendedName>
        <fullName evidence="4">Elongation factor G</fullName>
    </recommendedName>
</protein>
<dbReference type="InterPro" id="IPR005517">
    <property type="entry name" value="Transl_elong_EFG/EF2_IV"/>
</dbReference>
<dbReference type="NCBIfam" id="NF009891">
    <property type="entry name" value="PRK13351.1-1"/>
    <property type="match status" value="1"/>
</dbReference>
<dbReference type="InterPro" id="IPR014721">
    <property type="entry name" value="Ribsml_uS5_D2-typ_fold_subgr"/>
</dbReference>
<dbReference type="FunFam" id="2.40.30.10:FF:000006">
    <property type="entry name" value="Elongation factor G"/>
    <property type="match status" value="1"/>
</dbReference>
<evidence type="ECO:0000313" key="7">
    <source>
        <dbReference type="Proteomes" id="UP000053467"/>
    </source>
</evidence>
<dbReference type="FunFam" id="3.30.230.10:FF:000003">
    <property type="entry name" value="Elongation factor G"/>
    <property type="match status" value="1"/>
</dbReference>
<dbReference type="GO" id="GO:0005525">
    <property type="term" value="F:GTP binding"/>
    <property type="evidence" value="ECO:0007669"/>
    <property type="project" value="UniProtKB-UniRule"/>
</dbReference>
<keyword evidence="3" id="KW-0342">GTP-binding</keyword>
<dbReference type="InterPro" id="IPR009022">
    <property type="entry name" value="EFG_III"/>
</dbReference>
<organism evidence="6 7">
    <name type="scientific">candidate division TA06 bacterium 34_109</name>
    <dbReference type="NCBI Taxonomy" id="1635277"/>
    <lineage>
        <taxon>Bacteria</taxon>
        <taxon>Bacteria division TA06</taxon>
    </lineage>
</organism>
<dbReference type="InterPro" id="IPR053905">
    <property type="entry name" value="EF-G-like_DII"/>
</dbReference>
<dbReference type="Proteomes" id="UP000053467">
    <property type="component" value="Unassembled WGS sequence"/>
</dbReference>
<dbReference type="Gene3D" id="3.30.230.10">
    <property type="match status" value="1"/>
</dbReference>
<dbReference type="CDD" id="cd04170">
    <property type="entry name" value="EF-G_bact"/>
    <property type="match status" value="1"/>
</dbReference>
<name>A0A101I017_UNCT6</name>